<dbReference type="Gene3D" id="1.10.150.170">
    <property type="entry name" value="Putative methyltransferase TM0872, insert domain"/>
    <property type="match status" value="1"/>
</dbReference>
<sequence>MHIPVLLNEVVNILDIRKGQFVIDGTLGEGGHTLEIAKKIGKEGKMLVLDLEDEAIRAFKTKIAGKKDLPEIICENENFANIIETLEEKNFGQADRLLLDLGFSSNQIEERNKGFSFLRTEPLLMTYDANRKPVYEILREIREHDLEVILRDLSDERYARRIAHAIKEAGKKERILTTTDLVNVIEKAVPKNYERGRINPATRTFMALRMYANDELGS</sequence>
<dbReference type="SUPFAM" id="SSF81799">
    <property type="entry name" value="Putative methyltransferase TM0872, insert domain"/>
    <property type="match status" value="1"/>
</dbReference>
<dbReference type="AlphaFoldDB" id="A0A1G1ZA82"/>
<keyword evidence="2" id="KW-0698">rRNA processing</keyword>
<protein>
    <submittedName>
        <fullName evidence="6">16S rRNA (Cytosine(1402)-N(4))-methyltransferase</fullName>
    </submittedName>
</protein>
<feature type="non-terminal residue" evidence="6">
    <location>
        <position position="218"/>
    </location>
</feature>
<organism evidence="6 7">
    <name type="scientific">Candidatus Colwellbacteria bacterium RIFCSPLOWO2_02_FULL_44_20b</name>
    <dbReference type="NCBI Taxonomy" id="1797691"/>
    <lineage>
        <taxon>Bacteria</taxon>
        <taxon>Candidatus Colwelliibacteriota</taxon>
    </lineage>
</organism>
<dbReference type="EMBL" id="MHIZ01000013">
    <property type="protein sequence ID" value="OGY60537.1"/>
    <property type="molecule type" value="Genomic_DNA"/>
</dbReference>
<accession>A0A1G1ZA82</accession>
<evidence type="ECO:0000256" key="5">
    <source>
        <dbReference type="ARBA" id="ARBA00022691"/>
    </source>
</evidence>
<dbReference type="Pfam" id="PF01795">
    <property type="entry name" value="Methyltransf_5"/>
    <property type="match status" value="1"/>
</dbReference>
<dbReference type="GO" id="GO:0071424">
    <property type="term" value="F:rRNA (cytosine-N4-)-methyltransferase activity"/>
    <property type="evidence" value="ECO:0007669"/>
    <property type="project" value="TreeGrafter"/>
</dbReference>
<keyword evidence="4 6" id="KW-0808">Transferase</keyword>
<dbReference type="Proteomes" id="UP000178808">
    <property type="component" value="Unassembled WGS sequence"/>
</dbReference>
<gene>
    <name evidence="6" type="ORF">A3I31_02400</name>
</gene>
<evidence type="ECO:0000313" key="6">
    <source>
        <dbReference type="EMBL" id="OGY60537.1"/>
    </source>
</evidence>
<name>A0A1G1ZA82_9BACT</name>
<keyword evidence="3 6" id="KW-0489">Methyltransferase</keyword>
<evidence type="ECO:0000256" key="2">
    <source>
        <dbReference type="ARBA" id="ARBA00022552"/>
    </source>
</evidence>
<evidence type="ECO:0000256" key="4">
    <source>
        <dbReference type="ARBA" id="ARBA00022679"/>
    </source>
</evidence>
<dbReference type="NCBIfam" id="TIGR00006">
    <property type="entry name" value="16S rRNA (cytosine(1402)-N(4))-methyltransferase RsmH"/>
    <property type="match status" value="1"/>
</dbReference>
<dbReference type="PANTHER" id="PTHR11265:SF0">
    <property type="entry name" value="12S RRNA N4-METHYLCYTIDINE METHYLTRANSFERASE"/>
    <property type="match status" value="1"/>
</dbReference>
<comment type="similarity">
    <text evidence="1">Belongs to the methyltransferase superfamily. RsmH family.</text>
</comment>
<dbReference type="PANTHER" id="PTHR11265">
    <property type="entry name" value="S-ADENOSYL-METHYLTRANSFERASE MRAW"/>
    <property type="match status" value="1"/>
</dbReference>
<keyword evidence="5" id="KW-0949">S-adenosyl-L-methionine</keyword>
<comment type="caution">
    <text evidence="6">The sequence shown here is derived from an EMBL/GenBank/DDBJ whole genome shotgun (WGS) entry which is preliminary data.</text>
</comment>
<dbReference type="GO" id="GO:0005737">
    <property type="term" value="C:cytoplasm"/>
    <property type="evidence" value="ECO:0007669"/>
    <property type="project" value="TreeGrafter"/>
</dbReference>
<evidence type="ECO:0000256" key="1">
    <source>
        <dbReference type="ARBA" id="ARBA00010396"/>
    </source>
</evidence>
<dbReference type="Gene3D" id="3.40.50.150">
    <property type="entry name" value="Vaccinia Virus protein VP39"/>
    <property type="match status" value="1"/>
</dbReference>
<evidence type="ECO:0000313" key="7">
    <source>
        <dbReference type="Proteomes" id="UP000178808"/>
    </source>
</evidence>
<dbReference type="InterPro" id="IPR029063">
    <property type="entry name" value="SAM-dependent_MTases_sf"/>
</dbReference>
<proteinExistence type="inferred from homology"/>
<dbReference type="InterPro" id="IPR002903">
    <property type="entry name" value="RsmH"/>
</dbReference>
<dbReference type="GO" id="GO:0070475">
    <property type="term" value="P:rRNA base methylation"/>
    <property type="evidence" value="ECO:0007669"/>
    <property type="project" value="TreeGrafter"/>
</dbReference>
<evidence type="ECO:0000256" key="3">
    <source>
        <dbReference type="ARBA" id="ARBA00022603"/>
    </source>
</evidence>
<dbReference type="InterPro" id="IPR023397">
    <property type="entry name" value="SAM-dep_MeTrfase_MraW_recog"/>
</dbReference>
<dbReference type="SUPFAM" id="SSF53335">
    <property type="entry name" value="S-adenosyl-L-methionine-dependent methyltransferases"/>
    <property type="match status" value="1"/>
</dbReference>
<reference evidence="6 7" key="1">
    <citation type="journal article" date="2016" name="Nat. Commun.">
        <title>Thousands of microbial genomes shed light on interconnected biogeochemical processes in an aquifer system.</title>
        <authorList>
            <person name="Anantharaman K."/>
            <person name="Brown C.T."/>
            <person name="Hug L.A."/>
            <person name="Sharon I."/>
            <person name="Castelle C.J."/>
            <person name="Probst A.J."/>
            <person name="Thomas B.C."/>
            <person name="Singh A."/>
            <person name="Wilkins M.J."/>
            <person name="Karaoz U."/>
            <person name="Brodie E.L."/>
            <person name="Williams K.H."/>
            <person name="Hubbard S.S."/>
            <person name="Banfield J.F."/>
        </authorList>
    </citation>
    <scope>NUCLEOTIDE SEQUENCE [LARGE SCALE GENOMIC DNA]</scope>
</reference>